<evidence type="ECO:0000256" key="1">
    <source>
        <dbReference type="SAM" id="Phobius"/>
    </source>
</evidence>
<evidence type="ECO:0000313" key="2">
    <source>
        <dbReference type="EMBL" id="MCQ8181341.1"/>
    </source>
</evidence>
<keyword evidence="3" id="KW-1185">Reference proteome</keyword>
<evidence type="ECO:0000313" key="3">
    <source>
        <dbReference type="Proteomes" id="UP001524569"/>
    </source>
</evidence>
<comment type="caution">
    <text evidence="2">The sequence shown here is derived from an EMBL/GenBank/DDBJ whole genome shotgun (WGS) entry which is preliminary data.</text>
</comment>
<dbReference type="InterPro" id="IPR013362">
    <property type="entry name" value="Pilus_4_PilV"/>
</dbReference>
<keyword evidence="1" id="KW-0472">Membrane</keyword>
<dbReference type="EMBL" id="JANIBM010000008">
    <property type="protein sequence ID" value="MCQ8181341.1"/>
    <property type="molecule type" value="Genomic_DNA"/>
</dbReference>
<dbReference type="InterPro" id="IPR012902">
    <property type="entry name" value="N_methyl_site"/>
</dbReference>
<dbReference type="Pfam" id="PF07963">
    <property type="entry name" value="N_methyl"/>
    <property type="match status" value="1"/>
</dbReference>
<sequence length="174" mass="18689">MYITITLTAKLQMLSVNRKRITLRRLRQQGSSLIEILVTMLIVSLGLLGQAGVIALSAKASHSAFLRSQATLLSYDILERLRLNRAQAVAGNFTINYAPTGSTPSESVPSGSAIQHVELRNWKANLEKSLPNGDGQVTVDGGGNVTINIRWSEVVKGAADGTITPTVFTTQSVI</sequence>
<keyword evidence="1" id="KW-0812">Transmembrane</keyword>
<gene>
    <name evidence="2" type="primary">pilV</name>
    <name evidence="2" type="ORF">NP603_09490</name>
</gene>
<feature type="transmembrane region" description="Helical" evidence="1">
    <location>
        <begin position="33"/>
        <end position="58"/>
    </location>
</feature>
<keyword evidence="1" id="KW-1133">Transmembrane helix</keyword>
<reference evidence="2 3" key="1">
    <citation type="submission" date="2022-07" db="EMBL/GenBank/DDBJ databases">
        <title>Methylomonas rivi sp. nov., Methylomonas rosea sp. nov., Methylomonas aureus sp. nov. and Methylomonas subterranea sp. nov., four novel methanotrophs isolated from a freshwater creek and the deep terrestrial subsurface.</title>
        <authorList>
            <person name="Abin C."/>
            <person name="Sankaranarayanan K."/>
            <person name="Garner C."/>
            <person name="Sindelar R."/>
            <person name="Kotary K."/>
            <person name="Garner R."/>
            <person name="Barclay S."/>
            <person name="Lawson P."/>
            <person name="Krumholz L."/>
        </authorList>
    </citation>
    <scope>NUCLEOTIDE SEQUENCE [LARGE SCALE GENOMIC DNA]</scope>
    <source>
        <strain evidence="2 3">SURF-1</strain>
    </source>
</reference>
<protein>
    <submittedName>
        <fullName evidence="2">Type IV pilus modification protein PilV</fullName>
    </submittedName>
</protein>
<name>A0ABT1UIU8_9GAMM</name>
<dbReference type="RefSeq" id="WP_256610629.1">
    <property type="nucleotide sequence ID" value="NZ_JANIBM010000008.1"/>
</dbReference>
<proteinExistence type="predicted"/>
<dbReference type="NCBIfam" id="TIGR02523">
    <property type="entry name" value="type_IV_pilV"/>
    <property type="match status" value="1"/>
</dbReference>
<organism evidence="2 3">
    <name type="scientific">Methylomonas aurea</name>
    <dbReference type="NCBI Taxonomy" id="2952224"/>
    <lineage>
        <taxon>Bacteria</taxon>
        <taxon>Pseudomonadati</taxon>
        <taxon>Pseudomonadota</taxon>
        <taxon>Gammaproteobacteria</taxon>
        <taxon>Methylococcales</taxon>
        <taxon>Methylococcaceae</taxon>
        <taxon>Methylomonas</taxon>
    </lineage>
</organism>
<accession>A0ABT1UIU8</accession>
<dbReference type="Proteomes" id="UP001524569">
    <property type="component" value="Unassembled WGS sequence"/>
</dbReference>